<keyword evidence="2" id="KW-1185">Reference proteome</keyword>
<dbReference type="Proteomes" id="UP001263371">
    <property type="component" value="Unassembled WGS sequence"/>
</dbReference>
<name>A0ABU3T2Y4_9MICO</name>
<protein>
    <recommendedName>
        <fullName evidence="3">DUF11 domain-containing protein</fullName>
    </recommendedName>
</protein>
<gene>
    <name evidence="1" type="ORF">RWH45_00780</name>
</gene>
<evidence type="ECO:0008006" key="3">
    <source>
        <dbReference type="Google" id="ProtNLM"/>
    </source>
</evidence>
<dbReference type="PROSITE" id="PS51318">
    <property type="entry name" value="TAT"/>
    <property type="match status" value="1"/>
</dbReference>
<proteinExistence type="predicted"/>
<sequence>MSDLERGVISRRALVGAAAWSAPVIALAVAAPLASASTTPQLTYRVSGPTDNNGITSYVIWITNDGTTALAAGDLIADLPATEPDYFYSGYSGDVAWRYGDGGESVVWFFAAPIEPGAESGAFIIYLGRQGPEQSSPPTAVITFSAPGRGSVSIPLTLL</sequence>
<reference evidence="1 2" key="1">
    <citation type="submission" date="2023-09" db="EMBL/GenBank/DDBJ databases">
        <title>Microbacterium fusihabitans sp. nov., Microbacterium phycihabitans sp. nov., and Microbacterium cervinum sp. nov., isolated from dried seaweeds of beach.</title>
        <authorList>
            <person name="Lee S.D."/>
        </authorList>
    </citation>
    <scope>NUCLEOTIDE SEQUENCE [LARGE SCALE GENOMIC DNA]</scope>
    <source>
        <strain evidence="1 2">KSW4-17</strain>
    </source>
</reference>
<organism evidence="1 2">
    <name type="scientific">Microbacterium galbum</name>
    <dbReference type="NCBI Taxonomy" id="3075994"/>
    <lineage>
        <taxon>Bacteria</taxon>
        <taxon>Bacillati</taxon>
        <taxon>Actinomycetota</taxon>
        <taxon>Actinomycetes</taxon>
        <taxon>Micrococcales</taxon>
        <taxon>Microbacteriaceae</taxon>
        <taxon>Microbacterium</taxon>
    </lineage>
</organism>
<dbReference type="InterPro" id="IPR006311">
    <property type="entry name" value="TAT_signal"/>
</dbReference>
<accession>A0ABU3T2Y4</accession>
<evidence type="ECO:0000313" key="1">
    <source>
        <dbReference type="EMBL" id="MDU0365725.1"/>
    </source>
</evidence>
<comment type="caution">
    <text evidence="1">The sequence shown here is derived from an EMBL/GenBank/DDBJ whole genome shotgun (WGS) entry which is preliminary data.</text>
</comment>
<dbReference type="EMBL" id="JAWDIS010000001">
    <property type="protein sequence ID" value="MDU0365725.1"/>
    <property type="molecule type" value="Genomic_DNA"/>
</dbReference>
<dbReference type="RefSeq" id="WP_315993033.1">
    <property type="nucleotide sequence ID" value="NZ_JAWDIS010000001.1"/>
</dbReference>
<evidence type="ECO:0000313" key="2">
    <source>
        <dbReference type="Proteomes" id="UP001263371"/>
    </source>
</evidence>